<dbReference type="EMBL" id="JAQLOI010000003">
    <property type="protein sequence ID" value="MDB1125952.1"/>
    <property type="molecule type" value="Genomic_DNA"/>
</dbReference>
<name>A0ABT4YWI4_9VIBR</name>
<reference evidence="2 3" key="1">
    <citation type="submission" date="2023-01" db="EMBL/GenBank/DDBJ databases">
        <title>Vibrio sp. KJ40-1 sp.nov, isolated from marine algae.</title>
        <authorList>
            <person name="Butt M."/>
            <person name="Kim J.M.J."/>
            <person name="Jeon C.O.C."/>
        </authorList>
    </citation>
    <scope>NUCLEOTIDE SEQUENCE [LARGE SCALE GENOMIC DNA]</scope>
    <source>
        <strain evidence="2 3">KJ40-1</strain>
    </source>
</reference>
<keyword evidence="3" id="KW-1185">Reference proteome</keyword>
<dbReference type="InterPro" id="IPR037401">
    <property type="entry name" value="SnoaL-like"/>
</dbReference>
<evidence type="ECO:0000313" key="2">
    <source>
        <dbReference type="EMBL" id="MDB1125952.1"/>
    </source>
</evidence>
<dbReference type="InterPro" id="IPR032710">
    <property type="entry name" value="NTF2-like_dom_sf"/>
</dbReference>
<proteinExistence type="predicted"/>
<sequence length="125" mass="14233">MNSKQVVLAFWEAMQSNDFVAASKWLTEDFQGHWPQSSEVIMGRENFAAVNTAYPAKGRWSFVINSIVCEGEEVVTDVSITDGDIKARAITFSTVQSGLICKQVEFWPDDYEAPKWRSQWVKHLI</sequence>
<dbReference type="SUPFAM" id="SSF54427">
    <property type="entry name" value="NTF2-like"/>
    <property type="match status" value="1"/>
</dbReference>
<accession>A0ABT4YWI4</accession>
<gene>
    <name evidence="2" type="ORF">PGX00_20710</name>
</gene>
<evidence type="ECO:0000259" key="1">
    <source>
        <dbReference type="Pfam" id="PF12680"/>
    </source>
</evidence>
<organism evidence="2 3">
    <name type="scientific">Vibrio algarum</name>
    <dbReference type="NCBI Taxonomy" id="3020714"/>
    <lineage>
        <taxon>Bacteria</taxon>
        <taxon>Pseudomonadati</taxon>
        <taxon>Pseudomonadota</taxon>
        <taxon>Gammaproteobacteria</taxon>
        <taxon>Vibrionales</taxon>
        <taxon>Vibrionaceae</taxon>
        <taxon>Vibrio</taxon>
    </lineage>
</organism>
<protein>
    <submittedName>
        <fullName evidence="2">Nuclear transport factor 2 family protein</fullName>
    </submittedName>
</protein>
<dbReference type="Gene3D" id="3.10.450.50">
    <property type="match status" value="1"/>
</dbReference>
<evidence type="ECO:0000313" key="3">
    <source>
        <dbReference type="Proteomes" id="UP001210678"/>
    </source>
</evidence>
<feature type="domain" description="SnoaL-like" evidence="1">
    <location>
        <begin position="7"/>
        <end position="101"/>
    </location>
</feature>
<dbReference type="RefSeq" id="WP_272140134.1">
    <property type="nucleotide sequence ID" value="NZ_JAQLOI010000003.1"/>
</dbReference>
<dbReference type="Proteomes" id="UP001210678">
    <property type="component" value="Unassembled WGS sequence"/>
</dbReference>
<dbReference type="Pfam" id="PF12680">
    <property type="entry name" value="SnoaL_2"/>
    <property type="match status" value="1"/>
</dbReference>
<comment type="caution">
    <text evidence="2">The sequence shown here is derived from an EMBL/GenBank/DDBJ whole genome shotgun (WGS) entry which is preliminary data.</text>
</comment>